<keyword evidence="1" id="KW-1133">Transmembrane helix</keyword>
<protein>
    <submittedName>
        <fullName evidence="3">Uncharacterized protein</fullName>
    </submittedName>
</protein>
<dbReference type="OrthoDB" id="2142503at2759"/>
<feature type="chain" id="PRO_5009133900" evidence="2">
    <location>
        <begin position="31"/>
        <end position="161"/>
    </location>
</feature>
<dbReference type="Proteomes" id="UP000095009">
    <property type="component" value="Unassembled WGS sequence"/>
</dbReference>
<dbReference type="PANTHER" id="PTHR36854:SF1">
    <property type="entry name" value="TRANSMEMBRANE PROTEIN"/>
    <property type="match status" value="1"/>
</dbReference>
<evidence type="ECO:0000313" key="3">
    <source>
        <dbReference type="EMBL" id="ODQ66663.1"/>
    </source>
</evidence>
<keyword evidence="1" id="KW-0472">Membrane</keyword>
<evidence type="ECO:0000256" key="1">
    <source>
        <dbReference type="SAM" id="Phobius"/>
    </source>
</evidence>
<dbReference type="PANTHER" id="PTHR36854">
    <property type="entry name" value="CHROMOSOME 9, WHOLE GENOME SHOTGUN SEQUENCE"/>
    <property type="match status" value="1"/>
</dbReference>
<feature type="signal peptide" evidence="2">
    <location>
        <begin position="1"/>
        <end position="30"/>
    </location>
</feature>
<evidence type="ECO:0000256" key="2">
    <source>
        <dbReference type="SAM" id="SignalP"/>
    </source>
</evidence>
<keyword evidence="4" id="KW-1185">Reference proteome</keyword>
<sequence>MKLLNYSRHFLSGLLATLLLLGLLVTPGCAYTSYCKCQCSDKYEIITLDLPRDAVTTNQTADSPSPLTCYNCTRSYCFDLNLDICREKASTNGHGNESSEVEIKLTLDDYTATCFNRESLKEKFIVYMFCLTTVGLVAYASLKSVMGPLLERFHINRNTRL</sequence>
<keyword evidence="1" id="KW-0812">Transmembrane</keyword>
<organism evidence="3 4">
    <name type="scientific">Nadsonia fulvescens var. elongata DSM 6958</name>
    <dbReference type="NCBI Taxonomy" id="857566"/>
    <lineage>
        <taxon>Eukaryota</taxon>
        <taxon>Fungi</taxon>
        <taxon>Dikarya</taxon>
        <taxon>Ascomycota</taxon>
        <taxon>Saccharomycotina</taxon>
        <taxon>Dipodascomycetes</taxon>
        <taxon>Dipodascales</taxon>
        <taxon>Dipodascales incertae sedis</taxon>
        <taxon>Nadsonia</taxon>
    </lineage>
</organism>
<dbReference type="AlphaFoldDB" id="A0A1E3PMK1"/>
<keyword evidence="2" id="KW-0732">Signal</keyword>
<accession>A0A1E3PMK1</accession>
<feature type="transmembrane region" description="Helical" evidence="1">
    <location>
        <begin position="124"/>
        <end position="142"/>
    </location>
</feature>
<dbReference type="EMBL" id="KV454408">
    <property type="protein sequence ID" value="ODQ66663.1"/>
    <property type="molecule type" value="Genomic_DNA"/>
</dbReference>
<proteinExistence type="predicted"/>
<evidence type="ECO:0000313" key="4">
    <source>
        <dbReference type="Proteomes" id="UP000095009"/>
    </source>
</evidence>
<gene>
    <name evidence="3" type="ORF">NADFUDRAFT_82418</name>
</gene>
<name>A0A1E3PMK1_9ASCO</name>
<reference evidence="3 4" key="1">
    <citation type="journal article" date="2016" name="Proc. Natl. Acad. Sci. U.S.A.">
        <title>Comparative genomics of biotechnologically important yeasts.</title>
        <authorList>
            <person name="Riley R."/>
            <person name="Haridas S."/>
            <person name="Wolfe K.H."/>
            <person name="Lopes M.R."/>
            <person name="Hittinger C.T."/>
            <person name="Goeker M."/>
            <person name="Salamov A.A."/>
            <person name="Wisecaver J.H."/>
            <person name="Long T.M."/>
            <person name="Calvey C.H."/>
            <person name="Aerts A.L."/>
            <person name="Barry K.W."/>
            <person name="Choi C."/>
            <person name="Clum A."/>
            <person name="Coughlan A.Y."/>
            <person name="Deshpande S."/>
            <person name="Douglass A.P."/>
            <person name="Hanson S.J."/>
            <person name="Klenk H.-P."/>
            <person name="LaButti K.M."/>
            <person name="Lapidus A."/>
            <person name="Lindquist E.A."/>
            <person name="Lipzen A.M."/>
            <person name="Meier-Kolthoff J.P."/>
            <person name="Ohm R.A."/>
            <person name="Otillar R.P."/>
            <person name="Pangilinan J.L."/>
            <person name="Peng Y."/>
            <person name="Rokas A."/>
            <person name="Rosa C.A."/>
            <person name="Scheuner C."/>
            <person name="Sibirny A.A."/>
            <person name="Slot J.C."/>
            <person name="Stielow J.B."/>
            <person name="Sun H."/>
            <person name="Kurtzman C.P."/>
            <person name="Blackwell M."/>
            <person name="Grigoriev I.V."/>
            <person name="Jeffries T.W."/>
        </authorList>
    </citation>
    <scope>NUCLEOTIDE SEQUENCE [LARGE SCALE GENOMIC DNA]</scope>
    <source>
        <strain evidence="3 4">DSM 6958</strain>
    </source>
</reference>